<evidence type="ECO:0000259" key="4">
    <source>
        <dbReference type="PROSITE" id="PS51635"/>
    </source>
</evidence>
<dbReference type="KEGG" id="pgv:SL003B_1769"/>
<protein>
    <submittedName>
        <fullName evidence="5">Patatin</fullName>
    </submittedName>
</protein>
<organism evidence="5 6">
    <name type="scientific">Polymorphum gilvum (strain LMG 25793 / CGMCC 1.9160 / SL003B-26A1)</name>
    <dbReference type="NCBI Taxonomy" id="991905"/>
    <lineage>
        <taxon>Bacteria</taxon>
        <taxon>Pseudomonadati</taxon>
        <taxon>Pseudomonadota</taxon>
        <taxon>Alphaproteobacteria</taxon>
        <taxon>Rhodobacterales</taxon>
        <taxon>Paracoccaceae</taxon>
        <taxon>Polymorphum</taxon>
    </lineage>
</organism>
<keyword evidence="1 2" id="KW-0443">Lipid metabolism</keyword>
<feature type="active site" description="Proton acceptor" evidence="2">
    <location>
        <position position="339"/>
    </location>
</feature>
<dbReference type="HOGENOM" id="CLU_018286_0_0_5"/>
<dbReference type="Pfam" id="PF11856">
    <property type="entry name" value="DUF3376"/>
    <property type="match status" value="1"/>
</dbReference>
<comment type="caution">
    <text evidence="2">Lacks conserved residue(s) required for the propagation of feature annotation.</text>
</comment>
<dbReference type="InterPro" id="IPR016035">
    <property type="entry name" value="Acyl_Trfase/lysoPLipase"/>
</dbReference>
<keyword evidence="2" id="KW-0378">Hydrolase</keyword>
<reference evidence="5 6" key="1">
    <citation type="journal article" date="2011" name="J. Bacteriol.">
        <title>Complete genome sequence of Polymorphum gilvum SL003B-26A1T, a crude oil-degrading bacterium from oil-polluted saline soil.</title>
        <authorList>
            <person name="Li S.G."/>
            <person name="Tang Y.Q."/>
            <person name="Nie Y."/>
            <person name="Cai M."/>
            <person name="Wu X.L."/>
        </authorList>
    </citation>
    <scope>NUCLEOTIDE SEQUENCE [LARGE SCALE GENOMIC DNA]</scope>
    <source>
        <strain evidence="6">LMG 25793 / CGMCC 1.9160 / SL003B-26A1</strain>
    </source>
</reference>
<feature type="active site" description="Nucleophile" evidence="2">
    <location>
        <position position="103"/>
    </location>
</feature>
<keyword evidence="3" id="KW-1133">Transmembrane helix</keyword>
<keyword evidence="6" id="KW-1185">Reference proteome</keyword>
<dbReference type="Pfam" id="PF01734">
    <property type="entry name" value="Patatin"/>
    <property type="match status" value="1"/>
</dbReference>
<dbReference type="SUPFAM" id="SSF52151">
    <property type="entry name" value="FabD/lysophospholipase-like"/>
    <property type="match status" value="1"/>
</dbReference>
<evidence type="ECO:0000313" key="6">
    <source>
        <dbReference type="Proteomes" id="UP000008130"/>
    </source>
</evidence>
<keyword evidence="3" id="KW-0472">Membrane</keyword>
<proteinExistence type="predicted"/>
<keyword evidence="3" id="KW-0812">Transmembrane</keyword>
<keyword evidence="2" id="KW-0442">Lipid degradation</keyword>
<name>F2IUW7_POLGS</name>
<dbReference type="GO" id="GO:0016042">
    <property type="term" value="P:lipid catabolic process"/>
    <property type="evidence" value="ECO:0007669"/>
    <property type="project" value="UniProtKB-UniRule"/>
</dbReference>
<dbReference type="AlphaFoldDB" id="F2IUW7"/>
<gene>
    <name evidence="5" type="ordered locus">SL003B_1769</name>
</gene>
<evidence type="ECO:0000256" key="3">
    <source>
        <dbReference type="SAM" id="Phobius"/>
    </source>
</evidence>
<dbReference type="STRING" id="991905.SL003B_1769"/>
<dbReference type="InterPro" id="IPR002641">
    <property type="entry name" value="PNPLA_dom"/>
</dbReference>
<accession>F2IUW7</accession>
<dbReference type="InterPro" id="IPR019894">
    <property type="entry name" value="Patatin-related_protein"/>
</dbReference>
<evidence type="ECO:0000313" key="5">
    <source>
        <dbReference type="EMBL" id="ADZ70196.1"/>
    </source>
</evidence>
<dbReference type="NCBIfam" id="TIGR03607">
    <property type="entry name" value="patatin-like protein"/>
    <property type="match status" value="1"/>
</dbReference>
<dbReference type="Gene3D" id="3.40.1090.10">
    <property type="entry name" value="Cytosolic phospholipase A2 catalytic domain"/>
    <property type="match status" value="1"/>
</dbReference>
<sequence>MYSAANWSDAVTGREGRIGVMKQVELRLALVFYGGVSLAIYMHGVSREVLNLVKASACHGAREAPDGTCADLAPSVRAYLDLFEAFEPEIKLRVVVDAIAGASAGGVNGIMLARAIAHDLPLESHRDLWLANADVTRLAKPQDGLTRYLKSGMSPVFDRMITSGLKSQIESVETREKLRLLTQSRWFTPPFSGSRFIGWMLDACAEMDKHWREGATLVPRGQTLDLFVTLTDYHGKRQRITLDDPAFIEEWEHRRILKFSCRHRTPGMIESALEPHYVPDLVFAARATSSFPGAFAPATIGEMDAVLEQRGEVWFNRAKFIRDTLGGEERDMMRRCFVDGSVVMNKPFAPVIEAIEERPAMREVVRRLVYVDPAPSAGSSGVLEGETVPGFFRVILASLAHIPRNEPVGDDLKAIEAKNRRARRLGELISAADPLVEAEVNRLLPPDDAEPPTVDELAACRAKANEVAHAQAGYAYLSYQTLKLQSLAERLAALIAALAHRAGVLLSEEVAVEAIRSRLREVNGATGSTKRSDTIIGFLRGLDVDYRIRRLRFVVRKLNGFYQVRAREAAAQNPDDLDALKSELYEQVDRLTQRWSGGFYASELCELAAAFARSPTTGTLGTVLDRLATAMDLGGLDRLHDDIFAVMTYNYLVPSLRQALTRAYVGFAFYDLVTLPVFQRNDFSEVNETLVDRISPNDATLLCDDGFALKGLALNMFGAFFNRSWREHDYLWGRLSAADRLVGIIQSSIGARRMPPEREQALRKKLFLAILEEERDYLTADPDLIAQVRALVEARFRPASAA</sequence>
<feature type="transmembrane region" description="Helical" evidence="3">
    <location>
        <begin position="24"/>
        <end position="44"/>
    </location>
</feature>
<evidence type="ECO:0000256" key="2">
    <source>
        <dbReference type="PROSITE-ProRule" id="PRU01161"/>
    </source>
</evidence>
<dbReference type="GO" id="GO:0016787">
    <property type="term" value="F:hydrolase activity"/>
    <property type="evidence" value="ECO:0007669"/>
    <property type="project" value="UniProtKB-UniRule"/>
</dbReference>
<feature type="short sequence motif" description="GXSXG" evidence="2">
    <location>
        <begin position="101"/>
        <end position="105"/>
    </location>
</feature>
<evidence type="ECO:0000256" key="1">
    <source>
        <dbReference type="ARBA" id="ARBA00023098"/>
    </source>
</evidence>
<dbReference type="PATRIC" id="fig|991905.3.peg.1813"/>
<dbReference type="eggNOG" id="COG1752">
    <property type="taxonomic scope" value="Bacteria"/>
</dbReference>
<feature type="domain" description="PNPLA" evidence="4">
    <location>
        <begin position="30"/>
        <end position="352"/>
    </location>
</feature>
<dbReference type="EMBL" id="CP002568">
    <property type="protein sequence ID" value="ADZ70196.1"/>
    <property type="molecule type" value="Genomic_DNA"/>
</dbReference>
<dbReference type="Proteomes" id="UP000008130">
    <property type="component" value="Chromosome"/>
</dbReference>
<dbReference type="InterPro" id="IPR024282">
    <property type="entry name" value="DUF3376"/>
</dbReference>
<dbReference type="PROSITE" id="PS51635">
    <property type="entry name" value="PNPLA"/>
    <property type="match status" value="1"/>
</dbReference>